<dbReference type="eggNOG" id="COG3206">
    <property type="taxonomic scope" value="Bacteria"/>
</dbReference>
<evidence type="ECO:0000256" key="2">
    <source>
        <dbReference type="SAM" id="Phobius"/>
    </source>
</evidence>
<dbReference type="AlphaFoldDB" id="S3EGW4"/>
<dbReference type="InterPro" id="IPR050445">
    <property type="entry name" value="Bact_polysacc_biosynth/exp"/>
</dbReference>
<dbReference type="GO" id="GO:0004713">
    <property type="term" value="F:protein tyrosine kinase activity"/>
    <property type="evidence" value="ECO:0007669"/>
    <property type="project" value="TreeGrafter"/>
</dbReference>
<keyword evidence="2" id="KW-0812">Transmembrane</keyword>
<name>S3EGW4_9GAMM</name>
<sequence length="454" mass="52280">MNKFKLIVIINAAWRRRYLIFLPVFIFPFVGYAIAYLAPTTYHSHTSMLIQETAKMNPFLQDIAVSTMLQERLNALGTLLKSRHIIHSVALELGLINETMTPNEIEKATKKISKSLTVTKLGENFLKIELESNKPEGMKDLLQSISNHFIEQLLSPERSSIQDSGNFFKFHINKRKLELEIAENALAKYKNNNINLIPERQTEILIRLGKLKQRLSEKQSEFSGTKKNLNTLEHQLSNTNPIVKKIEEKIIAIHSELALLRSKYTDNHSLVKMKKQELERLKSKRFKLLKTNQFIDNEQLHDPINSNKLQILRNKFESLTEEIKSLDKIILDLEQKTNNFSKNSKKLDRLVRDVKIKRQLYNELIERYEMAQLTESLGMFEQNKRVKIIDLPFTPSVPSNFPPIVFILAGGLSGFILGISLATITELLDTSIRRVEQLELLTGVPVITSIPKII</sequence>
<dbReference type="RefSeq" id="WP_016504035.1">
    <property type="nucleotide sequence ID" value="NZ_AMSD01000002.1"/>
</dbReference>
<comment type="caution">
    <text evidence="3">The sequence shown here is derived from an EMBL/GenBank/DDBJ whole genome shotgun (WGS) entry which is preliminary data.</text>
</comment>
<dbReference type="PANTHER" id="PTHR32309">
    <property type="entry name" value="TYROSINE-PROTEIN KINASE"/>
    <property type="match status" value="1"/>
</dbReference>
<organism evidence="3 4">
    <name type="scientific">Candidatus Photodesmus katoptron Akat1</name>
    <dbReference type="NCBI Taxonomy" id="1236703"/>
    <lineage>
        <taxon>Bacteria</taxon>
        <taxon>Pseudomonadati</taxon>
        <taxon>Pseudomonadota</taxon>
        <taxon>Gammaproteobacteria</taxon>
        <taxon>Vibrionales</taxon>
        <taxon>Vibrionaceae</taxon>
        <taxon>Candidatus Photodesmus</taxon>
    </lineage>
</organism>
<keyword evidence="4" id="KW-1185">Reference proteome</keyword>
<dbReference type="EMBL" id="AMSD01000002">
    <property type="protein sequence ID" value="EPE37403.1"/>
    <property type="molecule type" value="Genomic_DNA"/>
</dbReference>
<feature type="transmembrane region" description="Helical" evidence="2">
    <location>
        <begin position="404"/>
        <end position="424"/>
    </location>
</feature>
<reference evidence="3 4" key="1">
    <citation type="journal article" date="2014" name="Environ. Microbiol.">
        <title>Genomic signatures of obligate host dependence in the luminous bacterial symbiont of a vertebrate.</title>
        <authorList>
            <person name="Hendry T.A."/>
            <person name="de Wet J.R."/>
            <person name="Dunlap P.V."/>
        </authorList>
    </citation>
    <scope>NUCLEOTIDE SEQUENCE [LARGE SCALE GENOMIC DNA]</scope>
    <source>
        <strain evidence="3 4">Akat1</strain>
    </source>
</reference>
<dbReference type="PANTHER" id="PTHR32309:SF13">
    <property type="entry name" value="FERRIC ENTEROBACTIN TRANSPORT PROTEIN FEPE"/>
    <property type="match status" value="1"/>
</dbReference>
<dbReference type="STRING" id="28176.CF66_0151"/>
<evidence type="ECO:0000313" key="3">
    <source>
        <dbReference type="EMBL" id="EPE37403.1"/>
    </source>
</evidence>
<feature type="coiled-coil region" evidence="1">
    <location>
        <begin position="309"/>
        <end position="336"/>
    </location>
</feature>
<proteinExistence type="predicted"/>
<protein>
    <submittedName>
        <fullName evidence="3">Chain length determinant protein</fullName>
    </submittedName>
</protein>
<evidence type="ECO:0000313" key="4">
    <source>
        <dbReference type="Proteomes" id="UP000053688"/>
    </source>
</evidence>
<keyword evidence="2" id="KW-0472">Membrane</keyword>
<dbReference type="PATRIC" id="fig|1236703.3.peg.722"/>
<feature type="transmembrane region" description="Helical" evidence="2">
    <location>
        <begin position="20"/>
        <end position="38"/>
    </location>
</feature>
<dbReference type="GO" id="GO:0005886">
    <property type="term" value="C:plasma membrane"/>
    <property type="evidence" value="ECO:0007669"/>
    <property type="project" value="TreeGrafter"/>
</dbReference>
<dbReference type="Proteomes" id="UP000053688">
    <property type="component" value="Unassembled WGS sequence"/>
</dbReference>
<accession>S3EGW4</accession>
<keyword evidence="2" id="KW-1133">Transmembrane helix</keyword>
<gene>
    <name evidence="3" type="ORF">O1U_0703</name>
</gene>
<keyword evidence="1" id="KW-0175">Coiled coil</keyword>
<evidence type="ECO:0000256" key="1">
    <source>
        <dbReference type="SAM" id="Coils"/>
    </source>
</evidence>